<evidence type="ECO:0000313" key="3">
    <source>
        <dbReference type="Proteomes" id="UP000688137"/>
    </source>
</evidence>
<dbReference type="OMA" id="LDCRIAK"/>
<accession>A0A8S1N1I5</accession>
<dbReference type="EMBL" id="CAJJDM010000072">
    <property type="protein sequence ID" value="CAD8083283.1"/>
    <property type="molecule type" value="Genomic_DNA"/>
</dbReference>
<dbReference type="Proteomes" id="UP000688137">
    <property type="component" value="Unassembled WGS sequence"/>
</dbReference>
<name>A0A8S1N1I5_PARPR</name>
<reference evidence="2" key="1">
    <citation type="submission" date="2021-01" db="EMBL/GenBank/DDBJ databases">
        <authorList>
            <consortium name="Genoscope - CEA"/>
            <person name="William W."/>
        </authorList>
    </citation>
    <scope>NUCLEOTIDE SEQUENCE</scope>
</reference>
<feature type="signal peptide" evidence="1">
    <location>
        <begin position="1"/>
        <end position="23"/>
    </location>
</feature>
<keyword evidence="1" id="KW-0732">Signal</keyword>
<evidence type="ECO:0000256" key="1">
    <source>
        <dbReference type="SAM" id="SignalP"/>
    </source>
</evidence>
<proteinExistence type="predicted"/>
<organism evidence="2 3">
    <name type="scientific">Paramecium primaurelia</name>
    <dbReference type="NCBI Taxonomy" id="5886"/>
    <lineage>
        <taxon>Eukaryota</taxon>
        <taxon>Sar</taxon>
        <taxon>Alveolata</taxon>
        <taxon>Ciliophora</taxon>
        <taxon>Intramacronucleata</taxon>
        <taxon>Oligohymenophorea</taxon>
        <taxon>Peniculida</taxon>
        <taxon>Parameciidae</taxon>
        <taxon>Paramecium</taxon>
    </lineage>
</organism>
<sequence>MEQSYFKIQTIILIIGLFSYVKGSQLVTFEDMCTCEQLVYENECLANKICNFSNQECKTIPCDQLSAGNCHNNDKCALVNNQCVVFKSCSSHDAKTEEACDNLNHSCYFDDNDQTCREIQNINLGSCSEDLFSLCLIANEGLCIRKGGVCQEMKICEDSKSDDFQCLLAFPACEPTIDKCQSHLKCSESEWLDCRIAKEKINGDKYQLCMKGSNGCVDFDPSVQTKDTCWNSSSLFYHWDGKECSRCSWDSIIISVLSIALLILSI</sequence>
<protein>
    <submittedName>
        <fullName evidence="2">Uncharacterized protein</fullName>
    </submittedName>
</protein>
<evidence type="ECO:0000313" key="2">
    <source>
        <dbReference type="EMBL" id="CAD8083283.1"/>
    </source>
</evidence>
<keyword evidence="3" id="KW-1185">Reference proteome</keyword>
<feature type="chain" id="PRO_5035765944" evidence="1">
    <location>
        <begin position="24"/>
        <end position="266"/>
    </location>
</feature>
<gene>
    <name evidence="2" type="ORF">PPRIM_AZ9-3.1.T0690212</name>
</gene>
<dbReference type="AlphaFoldDB" id="A0A8S1N1I5"/>
<comment type="caution">
    <text evidence="2">The sequence shown here is derived from an EMBL/GenBank/DDBJ whole genome shotgun (WGS) entry which is preliminary data.</text>
</comment>